<evidence type="ECO:0000259" key="1">
    <source>
        <dbReference type="PROSITE" id="PS50043"/>
    </source>
</evidence>
<dbReference type="PROSITE" id="PS50043">
    <property type="entry name" value="HTH_LUXR_2"/>
    <property type="match status" value="1"/>
</dbReference>
<dbReference type="SUPFAM" id="SSF46894">
    <property type="entry name" value="C-terminal effector domain of the bipartite response regulators"/>
    <property type="match status" value="1"/>
</dbReference>
<name>A0ABP6V6V7_9GAMM</name>
<dbReference type="SMART" id="SM00421">
    <property type="entry name" value="HTH_LUXR"/>
    <property type="match status" value="1"/>
</dbReference>
<organism evidence="2 3">
    <name type="scientific">Zobellella aerophila</name>
    <dbReference type="NCBI Taxonomy" id="870480"/>
    <lineage>
        <taxon>Bacteria</taxon>
        <taxon>Pseudomonadati</taxon>
        <taxon>Pseudomonadota</taxon>
        <taxon>Gammaproteobacteria</taxon>
        <taxon>Aeromonadales</taxon>
        <taxon>Aeromonadaceae</taxon>
        <taxon>Zobellella</taxon>
    </lineage>
</organism>
<dbReference type="Proteomes" id="UP001500795">
    <property type="component" value="Unassembled WGS sequence"/>
</dbReference>
<sequence length="334" mass="37377">MAAMTAQTRLLLLLSRMYDSRARQEELNLTLGSFCRELALDGMTLALSPTGCTGDPGEWHYFDAGRRYRSQRAFAGLLAGRDRPAADGCFLFGQTARGFMLPPGQGAGGGVLVVQGRPPLRERLSLLQLLAAELARWQLHYWSLHHLREQNRCLRYWVNLTERPQLLLNADGCLVEANRAGRELLDSELGIRLDGKGQLQVCPGELAGPGRWRSLGLLVGDLTEERLRLVLDTGQGALVMHVMPLLNNRRHWLLTLKDPDYQPKVDADSLACLFELTRTEKELLILLGKGCNSQDIASYRCVSKETVRSTLKSIFQKTGRHRQSDLLLLMQAMS</sequence>
<dbReference type="InterPro" id="IPR016032">
    <property type="entry name" value="Sig_transdc_resp-reg_C-effctor"/>
</dbReference>
<protein>
    <recommendedName>
        <fullName evidence="1">HTH luxR-type domain-containing protein</fullName>
    </recommendedName>
</protein>
<dbReference type="Gene3D" id="1.10.10.10">
    <property type="entry name" value="Winged helix-like DNA-binding domain superfamily/Winged helix DNA-binding domain"/>
    <property type="match status" value="1"/>
</dbReference>
<proteinExistence type="predicted"/>
<evidence type="ECO:0000313" key="3">
    <source>
        <dbReference type="Proteomes" id="UP001500795"/>
    </source>
</evidence>
<dbReference type="EMBL" id="BAABCX010000001">
    <property type="protein sequence ID" value="GAA3529209.1"/>
    <property type="molecule type" value="Genomic_DNA"/>
</dbReference>
<dbReference type="InterPro" id="IPR000792">
    <property type="entry name" value="Tscrpt_reg_LuxR_C"/>
</dbReference>
<comment type="caution">
    <text evidence="2">The sequence shown here is derived from an EMBL/GenBank/DDBJ whole genome shotgun (WGS) entry which is preliminary data.</text>
</comment>
<reference evidence="3" key="1">
    <citation type="journal article" date="2019" name="Int. J. Syst. Evol. Microbiol.">
        <title>The Global Catalogue of Microorganisms (GCM) 10K type strain sequencing project: providing services to taxonomists for standard genome sequencing and annotation.</title>
        <authorList>
            <consortium name="The Broad Institute Genomics Platform"/>
            <consortium name="The Broad Institute Genome Sequencing Center for Infectious Disease"/>
            <person name="Wu L."/>
            <person name="Ma J."/>
        </authorList>
    </citation>
    <scope>NUCLEOTIDE SEQUENCE [LARGE SCALE GENOMIC DNA]</scope>
    <source>
        <strain evidence="3">JCM 17110</strain>
    </source>
</reference>
<accession>A0ABP6V6V7</accession>
<keyword evidence="3" id="KW-1185">Reference proteome</keyword>
<dbReference type="InterPro" id="IPR036388">
    <property type="entry name" value="WH-like_DNA-bd_sf"/>
</dbReference>
<gene>
    <name evidence="2" type="ORF">GCM10022394_05520</name>
</gene>
<evidence type="ECO:0000313" key="2">
    <source>
        <dbReference type="EMBL" id="GAA3529209.1"/>
    </source>
</evidence>
<feature type="domain" description="HTH luxR-type" evidence="1">
    <location>
        <begin position="269"/>
        <end position="334"/>
    </location>
</feature>